<dbReference type="CDD" id="cd00112">
    <property type="entry name" value="LDLa"/>
    <property type="match status" value="2"/>
</dbReference>
<evidence type="ECO:0000256" key="4">
    <source>
        <dbReference type="ARBA" id="ARBA00022737"/>
    </source>
</evidence>
<dbReference type="Pfam" id="PF00057">
    <property type="entry name" value="Ldl_recept_a"/>
    <property type="match status" value="2"/>
</dbReference>
<feature type="disulfide bond" evidence="11">
    <location>
        <begin position="61"/>
        <end position="73"/>
    </location>
</feature>
<dbReference type="InterPro" id="IPR036055">
    <property type="entry name" value="LDL_receptor-like_sf"/>
</dbReference>
<dbReference type="InterPro" id="IPR051221">
    <property type="entry name" value="LDLR-related"/>
</dbReference>
<dbReference type="PANTHER" id="PTHR22722:SF12">
    <property type="entry name" value="EGF-LIKE DOMAIN-CONTAINING PROTEIN"/>
    <property type="match status" value="1"/>
</dbReference>
<evidence type="ECO:0000256" key="3">
    <source>
        <dbReference type="ARBA" id="ARBA00022692"/>
    </source>
</evidence>
<dbReference type="InterPro" id="IPR018097">
    <property type="entry name" value="EGF_Ca-bd_CS"/>
</dbReference>
<sequence length="267" mass="29780">MLTPPCFLSIRRLLVQRPEQCREYQWQCGDGSQCIPLSWRCDGKKDCFNGRDEDKCSQRKCPTHLFQCGSGECIGPHLVCNRFINCADGSDEGVGCAQRNCSSQPAPRCDHRCVSTPNGPRCYCAAGFRLQSNTLSCVDIDECNSAPQSVCKHTCLNTRGSYSCRCHPGFYLEPDNKSCKTKGAVGLDSACLGGKIKMCSQWEFNAQWQAAVNSCGTLRLLTSVSRPVFSLDYHWAQQRVYWLSPDYQSIRWADVNNSNKGTLIKGI</sequence>
<dbReference type="AlphaFoldDB" id="A0A3B4ZIN4"/>
<dbReference type="PROSITE" id="PS00010">
    <property type="entry name" value="ASX_HYDROXYL"/>
    <property type="match status" value="1"/>
</dbReference>
<dbReference type="InterPro" id="IPR002172">
    <property type="entry name" value="LDrepeatLR_classA_rpt"/>
</dbReference>
<accession>A0A3B4ZIN4</accession>
<reference evidence="13" key="1">
    <citation type="submission" date="2023-09" db="UniProtKB">
        <authorList>
            <consortium name="Ensembl"/>
        </authorList>
    </citation>
    <scope>IDENTIFICATION</scope>
</reference>
<proteinExistence type="predicted"/>
<evidence type="ECO:0000313" key="13">
    <source>
        <dbReference type="Ensembl" id="ENSSPAP00000001517.1"/>
    </source>
</evidence>
<keyword evidence="6" id="KW-0472">Membrane</keyword>
<keyword evidence="3" id="KW-0812">Transmembrane</keyword>
<dbReference type="Pfam" id="PF00008">
    <property type="entry name" value="EGF"/>
    <property type="match status" value="1"/>
</dbReference>
<feature type="disulfide bond" evidence="11">
    <location>
        <begin position="68"/>
        <end position="86"/>
    </location>
</feature>
<keyword evidence="4" id="KW-0677">Repeat</keyword>
<evidence type="ECO:0000256" key="9">
    <source>
        <dbReference type="ARBA" id="ARBA00023180"/>
    </source>
</evidence>
<protein>
    <recommendedName>
        <fullName evidence="12">EGF-like domain-containing protein</fullName>
    </recommendedName>
</protein>
<dbReference type="Gene3D" id="4.10.400.10">
    <property type="entry name" value="Low-density Lipoprotein Receptor"/>
    <property type="match status" value="2"/>
</dbReference>
<dbReference type="InterPro" id="IPR023415">
    <property type="entry name" value="LDLR_class-A_CS"/>
</dbReference>
<evidence type="ECO:0000256" key="6">
    <source>
        <dbReference type="ARBA" id="ARBA00023136"/>
    </source>
</evidence>
<comment type="caution">
    <text evidence="10">Lacks conserved residue(s) required for the propagation of feature annotation.</text>
</comment>
<dbReference type="Gene3D" id="2.10.25.10">
    <property type="entry name" value="Laminin"/>
    <property type="match status" value="2"/>
</dbReference>
<comment type="subcellular location">
    <subcellularLocation>
        <location evidence="1">Membrane</location>
        <topology evidence="1">Single-pass membrane protein</topology>
    </subcellularLocation>
</comment>
<dbReference type="PANTHER" id="PTHR22722">
    <property type="entry name" value="LOW-DENSITY LIPOPROTEIN RECEPTOR-RELATED PROTEIN 2-RELATED"/>
    <property type="match status" value="1"/>
</dbReference>
<feature type="disulfide bond" evidence="11">
    <location>
        <begin position="41"/>
        <end position="56"/>
    </location>
</feature>
<keyword evidence="9" id="KW-0325">Glycoprotein</keyword>
<evidence type="ECO:0000256" key="2">
    <source>
        <dbReference type="ARBA" id="ARBA00022536"/>
    </source>
</evidence>
<dbReference type="GeneTree" id="ENSGT00940000162544"/>
<dbReference type="PROSITE" id="PS01209">
    <property type="entry name" value="LDLRA_1"/>
    <property type="match status" value="2"/>
</dbReference>
<dbReference type="SMART" id="SM00179">
    <property type="entry name" value="EGF_CA"/>
    <property type="match status" value="2"/>
</dbReference>
<feature type="domain" description="EGF-like" evidence="12">
    <location>
        <begin position="139"/>
        <end position="180"/>
    </location>
</feature>
<dbReference type="GO" id="GO:0043235">
    <property type="term" value="C:receptor complex"/>
    <property type="evidence" value="ECO:0007669"/>
    <property type="project" value="TreeGrafter"/>
</dbReference>
<evidence type="ECO:0000256" key="10">
    <source>
        <dbReference type="PROSITE-ProRule" id="PRU00076"/>
    </source>
</evidence>
<dbReference type="InterPro" id="IPR049883">
    <property type="entry name" value="NOTCH1_EGF-like"/>
</dbReference>
<dbReference type="PROSITE" id="PS01186">
    <property type="entry name" value="EGF_2"/>
    <property type="match status" value="1"/>
</dbReference>
<dbReference type="PROSITE" id="PS50068">
    <property type="entry name" value="LDLRA_2"/>
    <property type="match status" value="2"/>
</dbReference>
<dbReference type="PROSITE" id="PS50026">
    <property type="entry name" value="EGF_3"/>
    <property type="match status" value="1"/>
</dbReference>
<evidence type="ECO:0000256" key="11">
    <source>
        <dbReference type="PROSITE-ProRule" id="PRU00124"/>
    </source>
</evidence>
<dbReference type="SUPFAM" id="SSF57424">
    <property type="entry name" value="LDL receptor-like module"/>
    <property type="match status" value="2"/>
</dbReference>
<evidence type="ECO:0000256" key="1">
    <source>
        <dbReference type="ARBA" id="ARBA00004167"/>
    </source>
</evidence>
<evidence type="ECO:0000256" key="5">
    <source>
        <dbReference type="ARBA" id="ARBA00022989"/>
    </source>
</evidence>
<keyword evidence="5" id="KW-1133">Transmembrane helix</keyword>
<keyword evidence="7 11" id="KW-1015">Disulfide bond</keyword>
<evidence type="ECO:0000256" key="7">
    <source>
        <dbReference type="ARBA" id="ARBA00023157"/>
    </source>
</evidence>
<dbReference type="GO" id="GO:0006898">
    <property type="term" value="P:receptor-mediated endocytosis"/>
    <property type="evidence" value="ECO:0007669"/>
    <property type="project" value="TreeGrafter"/>
</dbReference>
<evidence type="ECO:0000256" key="8">
    <source>
        <dbReference type="ARBA" id="ARBA00023170"/>
    </source>
</evidence>
<dbReference type="GO" id="GO:0042562">
    <property type="term" value="F:hormone binding"/>
    <property type="evidence" value="ECO:0007669"/>
    <property type="project" value="TreeGrafter"/>
</dbReference>
<dbReference type="SMART" id="SM00181">
    <property type="entry name" value="EGF"/>
    <property type="match status" value="2"/>
</dbReference>
<dbReference type="Pfam" id="PF07645">
    <property type="entry name" value="EGF_CA"/>
    <property type="match status" value="1"/>
</dbReference>
<dbReference type="PROSITE" id="PS01187">
    <property type="entry name" value="EGF_CA"/>
    <property type="match status" value="1"/>
</dbReference>
<dbReference type="GO" id="GO:0005509">
    <property type="term" value="F:calcium ion binding"/>
    <property type="evidence" value="ECO:0007669"/>
    <property type="project" value="InterPro"/>
</dbReference>
<dbReference type="GO" id="GO:0016324">
    <property type="term" value="C:apical plasma membrane"/>
    <property type="evidence" value="ECO:0007669"/>
    <property type="project" value="TreeGrafter"/>
</dbReference>
<dbReference type="SUPFAM" id="SSF57196">
    <property type="entry name" value="EGF/Laminin"/>
    <property type="match status" value="2"/>
</dbReference>
<keyword evidence="2 10" id="KW-0245">EGF-like domain</keyword>
<keyword evidence="8" id="KW-0675">Receptor</keyword>
<dbReference type="InterPro" id="IPR000742">
    <property type="entry name" value="EGF"/>
</dbReference>
<organism evidence="13">
    <name type="scientific">Stegastes partitus</name>
    <name type="common">bicolor damselfish</name>
    <dbReference type="NCBI Taxonomy" id="144197"/>
    <lineage>
        <taxon>Eukaryota</taxon>
        <taxon>Metazoa</taxon>
        <taxon>Chordata</taxon>
        <taxon>Craniata</taxon>
        <taxon>Vertebrata</taxon>
        <taxon>Euteleostomi</taxon>
        <taxon>Actinopterygii</taxon>
        <taxon>Neopterygii</taxon>
        <taxon>Teleostei</taxon>
        <taxon>Neoteleostei</taxon>
        <taxon>Acanthomorphata</taxon>
        <taxon>Ovalentaria</taxon>
        <taxon>Pomacentridae</taxon>
        <taxon>Stegastes</taxon>
    </lineage>
</organism>
<dbReference type="SMART" id="SM00192">
    <property type="entry name" value="LDLa"/>
    <property type="match status" value="2"/>
</dbReference>
<dbReference type="FunFam" id="2.10.25.10:FF:000010">
    <property type="entry name" value="Pro-epidermal growth factor"/>
    <property type="match status" value="1"/>
</dbReference>
<evidence type="ECO:0000259" key="12">
    <source>
        <dbReference type="PROSITE" id="PS50026"/>
    </source>
</evidence>
<dbReference type="Ensembl" id="ENSSPAT00000001545.1">
    <property type="protein sequence ID" value="ENSSPAP00000001517.1"/>
    <property type="gene ID" value="ENSSPAG00000001164.1"/>
</dbReference>
<dbReference type="InterPro" id="IPR001881">
    <property type="entry name" value="EGF-like_Ca-bd_dom"/>
</dbReference>
<dbReference type="STRING" id="144197.ENSSPAP00000001517"/>
<dbReference type="InterPro" id="IPR000152">
    <property type="entry name" value="EGF-type_Asp/Asn_hydroxyl_site"/>
</dbReference>
<name>A0A3B4ZIN4_9TELE</name>
<dbReference type="PRINTS" id="PR00261">
    <property type="entry name" value="LDLRECEPTOR"/>
</dbReference>